<proteinExistence type="predicted"/>
<keyword evidence="2" id="KW-1185">Reference proteome</keyword>
<dbReference type="Proteomes" id="UP001139981">
    <property type="component" value="Unassembled WGS sequence"/>
</dbReference>
<organism evidence="1 2">
    <name type="scientific">Coemansia aciculifera</name>
    <dbReference type="NCBI Taxonomy" id="417176"/>
    <lineage>
        <taxon>Eukaryota</taxon>
        <taxon>Fungi</taxon>
        <taxon>Fungi incertae sedis</taxon>
        <taxon>Zoopagomycota</taxon>
        <taxon>Kickxellomycotina</taxon>
        <taxon>Kickxellomycetes</taxon>
        <taxon>Kickxellales</taxon>
        <taxon>Kickxellaceae</taxon>
        <taxon>Coemansia</taxon>
    </lineage>
</organism>
<evidence type="ECO:0000313" key="1">
    <source>
        <dbReference type="EMBL" id="KAJ2884663.1"/>
    </source>
</evidence>
<name>A0ACC1LVY7_9FUNG</name>
<gene>
    <name evidence="1" type="ORF">IWW38_005404</name>
</gene>
<dbReference type="EMBL" id="JANBVB010002499">
    <property type="protein sequence ID" value="KAJ2884663.1"/>
    <property type="molecule type" value="Genomic_DNA"/>
</dbReference>
<sequence>MSLFAQIKLKCDSVAITFDVAAVHAATIQELADGFSAKPAEILSPVELHAAFIQHCVDSGNSKAAPAVFSAFCQTFDTASRDIHAIVQAQGLEEDVARRVLKGYFSAWPLVNNSIEPSFAWPVAPSPALFLSESVGLMAMFGGQRGTSSYLDEAAWLLDVYRPLLLDFVTCMSEFLHCESQDEQIASMYSNGLDVLRWLTTANAMPDDQYLLSIPVCLPLVALIQLMHVMVLYKTLGVSPGDLVKRFKGKSYSMCKTKVAKFTTEYAN</sequence>
<protein>
    <submittedName>
        <fullName evidence="1">Uncharacterized protein</fullName>
    </submittedName>
</protein>
<evidence type="ECO:0000313" key="2">
    <source>
        <dbReference type="Proteomes" id="UP001139981"/>
    </source>
</evidence>
<accession>A0ACC1LVY7</accession>
<comment type="caution">
    <text evidence="1">The sequence shown here is derived from an EMBL/GenBank/DDBJ whole genome shotgun (WGS) entry which is preliminary data.</text>
</comment>
<reference evidence="1" key="1">
    <citation type="submission" date="2022-07" db="EMBL/GenBank/DDBJ databases">
        <title>Phylogenomic reconstructions and comparative analyses of Kickxellomycotina fungi.</title>
        <authorList>
            <person name="Reynolds N.K."/>
            <person name="Stajich J.E."/>
            <person name="Barry K."/>
            <person name="Grigoriev I.V."/>
            <person name="Crous P."/>
            <person name="Smith M.E."/>
        </authorList>
    </citation>
    <scope>NUCLEOTIDE SEQUENCE</scope>
    <source>
        <strain evidence="1">CBS 190363</strain>
    </source>
</reference>